<comment type="caution">
    <text evidence="11">The sequence shown here is derived from an EMBL/GenBank/DDBJ whole genome shotgun (WGS) entry which is preliminary data.</text>
</comment>
<evidence type="ECO:0000313" key="11">
    <source>
        <dbReference type="EMBL" id="CAF4539438.1"/>
    </source>
</evidence>
<evidence type="ECO:0000313" key="12">
    <source>
        <dbReference type="Proteomes" id="UP000663866"/>
    </source>
</evidence>
<accession>A0A820Y146</accession>
<dbReference type="PANTHER" id="PTHR11153">
    <property type="entry name" value="SIDEROFLEXIN"/>
    <property type="match status" value="1"/>
</dbReference>
<name>A0A820Y146_9BILA</name>
<reference evidence="11" key="1">
    <citation type="submission" date="2021-02" db="EMBL/GenBank/DDBJ databases">
        <authorList>
            <person name="Nowell W R."/>
        </authorList>
    </citation>
    <scope>NUCLEOTIDE SEQUENCE</scope>
</reference>
<proteinExistence type="inferred from homology"/>
<keyword evidence="5" id="KW-0029">Amino-acid transport</keyword>
<keyword evidence="12" id="KW-1185">Reference proteome</keyword>
<evidence type="ECO:0000313" key="9">
    <source>
        <dbReference type="EMBL" id="CAF4056246.1"/>
    </source>
</evidence>
<dbReference type="Proteomes" id="UP000663866">
    <property type="component" value="Unassembled WGS sequence"/>
</dbReference>
<dbReference type="EMBL" id="CAJOBG010059161">
    <property type="protein sequence ID" value="CAF4539438.1"/>
    <property type="molecule type" value="Genomic_DNA"/>
</dbReference>
<dbReference type="GO" id="GO:0140300">
    <property type="term" value="P:serine import into mitochondrion"/>
    <property type="evidence" value="ECO:0007669"/>
    <property type="project" value="TreeGrafter"/>
</dbReference>
<keyword evidence="8" id="KW-0472">Membrane</keyword>
<keyword evidence="4" id="KW-0812">Transmembrane</keyword>
<sequence>MSQLVGDSKINIEDPRYDQETYSGRAKHFFLTTNPLNLLANDHKLNEAKAIVENYRHGVVSRPDMTLDELWGAKYLYDSAFHPETKEKMFILGRMSAQVPCNMLITGFMLTVKLNN</sequence>
<evidence type="ECO:0000256" key="2">
    <source>
        <dbReference type="ARBA" id="ARBA00005974"/>
    </source>
</evidence>
<dbReference type="PANTHER" id="PTHR11153:SF8">
    <property type="entry name" value="SIDEROFLEXIN-1"/>
    <property type="match status" value="1"/>
</dbReference>
<keyword evidence="7" id="KW-0496">Mitochondrion</keyword>
<keyword evidence="6" id="KW-1133">Transmembrane helix</keyword>
<evidence type="ECO:0000313" key="10">
    <source>
        <dbReference type="EMBL" id="CAF4089195.1"/>
    </source>
</evidence>
<organism evidence="11 12">
    <name type="scientific">Rotaria magnacalcarata</name>
    <dbReference type="NCBI Taxonomy" id="392030"/>
    <lineage>
        <taxon>Eukaryota</taxon>
        <taxon>Metazoa</taxon>
        <taxon>Spiralia</taxon>
        <taxon>Gnathifera</taxon>
        <taxon>Rotifera</taxon>
        <taxon>Eurotatoria</taxon>
        <taxon>Bdelloidea</taxon>
        <taxon>Philodinida</taxon>
        <taxon>Philodinidae</taxon>
        <taxon>Rotaria</taxon>
    </lineage>
</organism>
<evidence type="ECO:0000256" key="7">
    <source>
        <dbReference type="ARBA" id="ARBA00023128"/>
    </source>
</evidence>
<evidence type="ECO:0000256" key="3">
    <source>
        <dbReference type="ARBA" id="ARBA00022448"/>
    </source>
</evidence>
<dbReference type="EMBL" id="CAJOBJ010006283">
    <property type="protein sequence ID" value="CAF4056246.1"/>
    <property type="molecule type" value="Genomic_DNA"/>
</dbReference>
<comment type="subcellular location">
    <subcellularLocation>
        <location evidence="1">Mitochondrion membrane</location>
        <topology evidence="1">Multi-pass membrane protein</topology>
    </subcellularLocation>
</comment>
<comment type="similarity">
    <text evidence="2">Belongs to the sideroflexin family.</text>
</comment>
<evidence type="ECO:0000256" key="8">
    <source>
        <dbReference type="ARBA" id="ARBA00023136"/>
    </source>
</evidence>
<evidence type="ECO:0000256" key="6">
    <source>
        <dbReference type="ARBA" id="ARBA00022989"/>
    </source>
</evidence>
<dbReference type="Pfam" id="PF03820">
    <property type="entry name" value="SFXNs"/>
    <property type="match status" value="1"/>
</dbReference>
<dbReference type="EMBL" id="CAJOBH010007609">
    <property type="protein sequence ID" value="CAF4089195.1"/>
    <property type="molecule type" value="Genomic_DNA"/>
</dbReference>
<dbReference type="InterPro" id="IPR004686">
    <property type="entry name" value="Mtc"/>
</dbReference>
<evidence type="ECO:0000256" key="1">
    <source>
        <dbReference type="ARBA" id="ARBA00004225"/>
    </source>
</evidence>
<dbReference type="GO" id="GO:0005743">
    <property type="term" value="C:mitochondrial inner membrane"/>
    <property type="evidence" value="ECO:0007669"/>
    <property type="project" value="TreeGrafter"/>
</dbReference>
<dbReference type="AlphaFoldDB" id="A0A820Y146"/>
<gene>
    <name evidence="10" type="ORF">BYL167_LOCUS18507</name>
    <name evidence="9" type="ORF">GIL414_LOCUS14702</name>
    <name evidence="11" type="ORF">OVN521_LOCUS42695</name>
</gene>
<dbReference type="GO" id="GO:0015075">
    <property type="term" value="F:monoatomic ion transmembrane transporter activity"/>
    <property type="evidence" value="ECO:0007669"/>
    <property type="project" value="InterPro"/>
</dbReference>
<dbReference type="Proteomes" id="UP000681720">
    <property type="component" value="Unassembled WGS sequence"/>
</dbReference>
<dbReference type="Proteomes" id="UP000681967">
    <property type="component" value="Unassembled WGS sequence"/>
</dbReference>
<evidence type="ECO:0000256" key="4">
    <source>
        <dbReference type="ARBA" id="ARBA00022692"/>
    </source>
</evidence>
<protein>
    <submittedName>
        <fullName evidence="11">Uncharacterized protein</fullName>
    </submittedName>
</protein>
<keyword evidence="3" id="KW-0813">Transport</keyword>
<evidence type="ECO:0000256" key="5">
    <source>
        <dbReference type="ARBA" id="ARBA00022970"/>
    </source>
</evidence>